<dbReference type="Proteomes" id="UP000289238">
    <property type="component" value="Unassembled WGS sequence"/>
</dbReference>
<dbReference type="AlphaFoldDB" id="A0A4Q0P957"/>
<evidence type="ECO:0000313" key="4">
    <source>
        <dbReference type="Proteomes" id="UP000289238"/>
    </source>
</evidence>
<keyword evidence="1" id="KW-1133">Transmembrane helix</keyword>
<evidence type="ECO:0000259" key="2">
    <source>
        <dbReference type="Pfam" id="PF01882"/>
    </source>
</evidence>
<reference evidence="3 4" key="1">
    <citation type="submission" date="2018-07" db="EMBL/GenBank/DDBJ databases">
        <title>Leeuwenhoekiella genomics.</title>
        <authorList>
            <person name="Tahon G."/>
            <person name="Willems A."/>
        </authorList>
    </citation>
    <scope>NUCLEOTIDE SEQUENCE [LARGE SCALE GENOMIC DNA]</scope>
    <source>
        <strain evidence="3 4">LMG 22550</strain>
    </source>
</reference>
<dbReference type="PANTHER" id="PTHR33608:SF3">
    <property type="entry name" value="SLR2013 PROTEIN"/>
    <property type="match status" value="1"/>
</dbReference>
<evidence type="ECO:0000313" key="3">
    <source>
        <dbReference type="EMBL" id="RXG23300.1"/>
    </source>
</evidence>
<comment type="caution">
    <text evidence="3">The sequence shown here is derived from an EMBL/GenBank/DDBJ whole genome shotgun (WGS) entry which is preliminary data.</text>
</comment>
<keyword evidence="4" id="KW-1185">Reference proteome</keyword>
<dbReference type="EMBL" id="QOVM01000002">
    <property type="protein sequence ID" value="RXG23300.1"/>
    <property type="molecule type" value="Genomic_DNA"/>
</dbReference>
<keyword evidence="1" id="KW-0812">Transmembrane</keyword>
<dbReference type="PANTHER" id="PTHR33608">
    <property type="entry name" value="BLL2464 PROTEIN"/>
    <property type="match status" value="1"/>
</dbReference>
<feature type="transmembrane region" description="Helical" evidence="1">
    <location>
        <begin position="39"/>
        <end position="59"/>
    </location>
</feature>
<name>A0A4Q0P957_9FLAO</name>
<accession>A0A4Q0P957</accession>
<protein>
    <recommendedName>
        <fullName evidence="2">DUF58 domain-containing protein</fullName>
    </recommendedName>
</protein>
<organism evidence="3 4">
    <name type="scientific">Leeuwenhoekiella aequorea</name>
    <dbReference type="NCBI Taxonomy" id="283736"/>
    <lineage>
        <taxon>Bacteria</taxon>
        <taxon>Pseudomonadati</taxon>
        <taxon>Bacteroidota</taxon>
        <taxon>Flavobacteriia</taxon>
        <taxon>Flavobacteriales</taxon>
        <taxon>Flavobacteriaceae</taxon>
        <taxon>Leeuwenhoekiella</taxon>
    </lineage>
</organism>
<keyword evidence="1" id="KW-0472">Membrane</keyword>
<proteinExistence type="predicted"/>
<gene>
    <name evidence="3" type="ORF">DSM00_913</name>
</gene>
<dbReference type="OrthoDB" id="845740at2"/>
<feature type="transmembrane region" description="Helical" evidence="1">
    <location>
        <begin position="12"/>
        <end position="33"/>
    </location>
</feature>
<evidence type="ECO:0000256" key="1">
    <source>
        <dbReference type="SAM" id="Phobius"/>
    </source>
</evidence>
<dbReference type="Pfam" id="PF01882">
    <property type="entry name" value="DUF58"/>
    <property type="match status" value="1"/>
</dbReference>
<dbReference type="InterPro" id="IPR002881">
    <property type="entry name" value="DUF58"/>
</dbReference>
<feature type="domain" description="DUF58" evidence="2">
    <location>
        <begin position="207"/>
        <end position="348"/>
    </location>
</feature>
<sequence length="446" mass="51866">MRIIRFIKSLYLGTRVYYAVAILILLFLISYWVHLFFPIALIGIWLLLLIILFDCVTLYRTAEGITATRNLPEKFSNSDLNEVPLFIQNKYSFKIYYEIIDEIPIQFQKRDFLKSGSIESKDRVAINYALRPVDRGVYNFGNLNIYVHSPLQIIKRRYTFNNGQTVKVYPSFIQMKKYAFLAIDNKLTQFGLKKIRRIGHTMEFEQIKDYVSGDDVRTINWKATAKRGSLMINQFQDEKSQPVYSIIDASRVMKMPFNGLTLLDYAINSTLAFSNIALKKNDKTGLITFSNSIQNHLAASNKKTHLNIILEILYAINTEFLDSDFGRLYAEVKRKITHRSLLLLYTNFEHISSLHRQLPYLKGLSKKHVLVVIFFENTELDTLIKKKAANTPEIYHKTIAQKMEYDKKLMVKELENHGIQAVLTRPEDLSVNTINKYLEIKARGIL</sequence>